<dbReference type="PANTHER" id="PTHR43800">
    <property type="entry name" value="PEPTIDYL-LYSINE N-ACETYLTRANSFERASE YJAB"/>
    <property type="match status" value="1"/>
</dbReference>
<accession>A0A423DGG4</accession>
<evidence type="ECO:0000256" key="1">
    <source>
        <dbReference type="ARBA" id="ARBA00022679"/>
    </source>
</evidence>
<evidence type="ECO:0000313" key="4">
    <source>
        <dbReference type="EMBL" id="ROL70677.1"/>
    </source>
</evidence>
<name>A0A423DGG4_9PSED</name>
<dbReference type="CDD" id="cd04301">
    <property type="entry name" value="NAT_SF"/>
    <property type="match status" value="1"/>
</dbReference>
<comment type="caution">
    <text evidence="4">The sequence shown here is derived from an EMBL/GenBank/DDBJ whole genome shotgun (WGS) entry which is preliminary data.</text>
</comment>
<organism evidence="4 5">
    <name type="scientific">Pseudomonas vranovensis</name>
    <dbReference type="NCBI Taxonomy" id="321661"/>
    <lineage>
        <taxon>Bacteria</taxon>
        <taxon>Pseudomonadati</taxon>
        <taxon>Pseudomonadota</taxon>
        <taxon>Gammaproteobacteria</taxon>
        <taxon>Pseudomonadales</taxon>
        <taxon>Pseudomonadaceae</taxon>
        <taxon>Pseudomonas</taxon>
    </lineage>
</organism>
<dbReference type="Pfam" id="PF00583">
    <property type="entry name" value="Acetyltransf_1"/>
    <property type="match status" value="1"/>
</dbReference>
<gene>
    <name evidence="4" type="ORF">BHU25_16590</name>
</gene>
<feature type="domain" description="N-acetyltransferase" evidence="3">
    <location>
        <begin position="3"/>
        <end position="154"/>
    </location>
</feature>
<reference evidence="4 5" key="1">
    <citation type="submission" date="2016-10" db="EMBL/GenBank/DDBJ databases">
        <title>Comparative genome analysis of multiple Pseudomonas spp. focuses on biocontrol and plant growth promoting traits.</title>
        <authorList>
            <person name="Tao X.-Y."/>
            <person name="Taylor C.G."/>
        </authorList>
    </citation>
    <scope>NUCLEOTIDE SEQUENCE [LARGE SCALE GENOMIC DNA]</scope>
    <source>
        <strain evidence="4 5">15D11</strain>
    </source>
</reference>
<dbReference type="PANTHER" id="PTHR43800:SF1">
    <property type="entry name" value="PEPTIDYL-LYSINE N-ACETYLTRANSFERASE YJAB"/>
    <property type="match status" value="1"/>
</dbReference>
<keyword evidence="5" id="KW-1185">Reference proteome</keyword>
<dbReference type="Gene3D" id="3.40.630.30">
    <property type="match status" value="1"/>
</dbReference>
<protein>
    <recommendedName>
        <fullName evidence="3">N-acetyltransferase domain-containing protein</fullName>
    </recommendedName>
</protein>
<dbReference type="SUPFAM" id="SSF55729">
    <property type="entry name" value="Acyl-CoA N-acyltransferases (Nat)"/>
    <property type="match status" value="1"/>
</dbReference>
<keyword evidence="2" id="KW-0012">Acyltransferase</keyword>
<dbReference type="EMBL" id="MOAM01000024">
    <property type="protein sequence ID" value="ROL70677.1"/>
    <property type="molecule type" value="Genomic_DNA"/>
</dbReference>
<dbReference type="InterPro" id="IPR016181">
    <property type="entry name" value="Acyl_CoA_acyltransferase"/>
</dbReference>
<evidence type="ECO:0000259" key="3">
    <source>
        <dbReference type="PROSITE" id="PS51186"/>
    </source>
</evidence>
<proteinExistence type="predicted"/>
<dbReference type="GO" id="GO:0016747">
    <property type="term" value="F:acyltransferase activity, transferring groups other than amino-acyl groups"/>
    <property type="evidence" value="ECO:0007669"/>
    <property type="project" value="InterPro"/>
</dbReference>
<evidence type="ECO:0000313" key="5">
    <source>
        <dbReference type="Proteomes" id="UP000285286"/>
    </source>
</evidence>
<dbReference type="RefSeq" id="WP_123566697.1">
    <property type="nucleotide sequence ID" value="NZ_MOAM01000024.1"/>
</dbReference>
<dbReference type="Proteomes" id="UP000285286">
    <property type="component" value="Unassembled WGS sequence"/>
</dbReference>
<dbReference type="InterPro" id="IPR000182">
    <property type="entry name" value="GNAT_dom"/>
</dbReference>
<keyword evidence="1" id="KW-0808">Transferase</keyword>
<dbReference type="AlphaFoldDB" id="A0A423DGG4"/>
<dbReference type="PROSITE" id="PS51186">
    <property type="entry name" value="GNAT"/>
    <property type="match status" value="1"/>
</dbReference>
<sequence length="173" mass="19142">MSVTLRLARVDDALLLPAVERSAAWVFAHQPGLEWIATGPVMSCDEHRQFIDQGHEWVLADADDVPQGFLCAQPAGRDLFIHELSVAQAAQGQGHGRRLIGAAADWAREHGFEALSLTTFASVPWNAPFYARLGFETLAEQQLSQALRQQLNREQLQGLVGRCAMRMKLQPLS</sequence>
<evidence type="ECO:0000256" key="2">
    <source>
        <dbReference type="ARBA" id="ARBA00023315"/>
    </source>
</evidence>